<dbReference type="EMBL" id="PDWW01000030">
    <property type="protein sequence ID" value="KAF1723240.1"/>
    <property type="molecule type" value="Genomic_DNA"/>
</dbReference>
<organism evidence="2 3">
    <name type="scientific">Pseudoxanthomonas japonensis</name>
    <dbReference type="NCBI Taxonomy" id="69284"/>
    <lineage>
        <taxon>Bacteria</taxon>
        <taxon>Pseudomonadati</taxon>
        <taxon>Pseudomonadota</taxon>
        <taxon>Gammaproteobacteria</taxon>
        <taxon>Lysobacterales</taxon>
        <taxon>Lysobacteraceae</taxon>
        <taxon>Pseudoxanthomonas</taxon>
    </lineage>
</organism>
<sequence length="70" mass="7872">MAIVFIVFAIGLAIAAYRTSDKFIRVFCAIFCMANLAGAATAIYKDDPYAFKLRPNDGEYAPNYRRDGRR</sequence>
<feature type="transmembrane region" description="Helical" evidence="1">
    <location>
        <begin position="23"/>
        <end position="44"/>
    </location>
</feature>
<keyword evidence="1" id="KW-0812">Transmembrane</keyword>
<evidence type="ECO:0000256" key="1">
    <source>
        <dbReference type="SAM" id="Phobius"/>
    </source>
</evidence>
<name>A0ABQ6ZDB7_9GAMM</name>
<keyword evidence="1" id="KW-0472">Membrane</keyword>
<protein>
    <submittedName>
        <fullName evidence="2">Uncharacterized protein</fullName>
    </submittedName>
</protein>
<comment type="caution">
    <text evidence="2">The sequence shown here is derived from an EMBL/GenBank/DDBJ whole genome shotgun (WGS) entry which is preliminary data.</text>
</comment>
<dbReference type="RefSeq" id="WP_162338956.1">
    <property type="nucleotide sequence ID" value="NZ_PDWW01000030.1"/>
</dbReference>
<keyword evidence="1" id="KW-1133">Transmembrane helix</keyword>
<evidence type="ECO:0000313" key="3">
    <source>
        <dbReference type="Proteomes" id="UP000781710"/>
    </source>
</evidence>
<dbReference type="Proteomes" id="UP000781710">
    <property type="component" value="Unassembled WGS sequence"/>
</dbReference>
<keyword evidence="3" id="KW-1185">Reference proteome</keyword>
<gene>
    <name evidence="2" type="ORF">CSC78_16455</name>
</gene>
<accession>A0ABQ6ZDB7</accession>
<proteinExistence type="predicted"/>
<evidence type="ECO:0000313" key="2">
    <source>
        <dbReference type="EMBL" id="KAF1723240.1"/>
    </source>
</evidence>
<reference evidence="2 3" key="1">
    <citation type="submission" date="2017-10" db="EMBL/GenBank/DDBJ databases">
        <title>Whole genome sequencing of members of genus Pseudoxanthomonas.</title>
        <authorList>
            <person name="Kumar S."/>
            <person name="Bansal K."/>
            <person name="Kaur A."/>
            <person name="Patil P."/>
            <person name="Sharma S."/>
            <person name="Patil P.B."/>
        </authorList>
    </citation>
    <scope>NUCLEOTIDE SEQUENCE [LARGE SCALE GENOMIC DNA]</scope>
    <source>
        <strain evidence="2 3">DSM 17109</strain>
    </source>
</reference>